<proteinExistence type="inferred from homology"/>
<keyword evidence="7" id="KW-0418">Kinase</keyword>
<dbReference type="CDD" id="cd24015">
    <property type="entry name" value="ASKHA_NBD_PanK-III"/>
    <property type="match status" value="1"/>
</dbReference>
<keyword evidence="9" id="KW-0630">Potassium</keyword>
<evidence type="ECO:0000256" key="12">
    <source>
        <dbReference type="ARBA" id="ARBA00040883"/>
    </source>
</evidence>
<dbReference type="AlphaFoldDB" id="A0A382H095"/>
<sequence>MELVLQFRKSSAYRCSSDEVGTFLRSAIRENDIPPEKIQAISFCSVVPDRIHSFRNACLKYFQLEPFELGPGVKTGLQIRYRNPLEVGADRIAGGLAAVNLFPGKNIIVVDFGTATTLDAINKDKVYYGGAIFPGLETSMESLSLKTAKLPSVEILRRDHVTGRSTSGSIQSGLYFGQLGMVKEITNQMTKELFKSDAPVILATGGFSRLFEPENIFHDIRTDLVLLGLRLAWELNHESKID</sequence>
<dbReference type="HAMAP" id="MF_01274">
    <property type="entry name" value="Pantothen_kinase_3"/>
    <property type="match status" value="1"/>
</dbReference>
<evidence type="ECO:0000256" key="3">
    <source>
        <dbReference type="ARBA" id="ARBA00011738"/>
    </source>
</evidence>
<keyword evidence="10" id="KW-0173">Coenzyme A biosynthesis</keyword>
<keyword evidence="8" id="KW-0067">ATP-binding</keyword>
<evidence type="ECO:0000313" key="13">
    <source>
        <dbReference type="EMBL" id="SVB80690.1"/>
    </source>
</evidence>
<dbReference type="GO" id="GO:0004594">
    <property type="term" value="F:pantothenate kinase activity"/>
    <property type="evidence" value="ECO:0007669"/>
    <property type="project" value="InterPro"/>
</dbReference>
<evidence type="ECO:0000256" key="7">
    <source>
        <dbReference type="ARBA" id="ARBA00022777"/>
    </source>
</evidence>
<comment type="subunit">
    <text evidence="3">Homodimer.</text>
</comment>
<dbReference type="NCBIfam" id="NF009855">
    <property type="entry name" value="PRK13321.1"/>
    <property type="match status" value="1"/>
</dbReference>
<evidence type="ECO:0000256" key="8">
    <source>
        <dbReference type="ARBA" id="ARBA00022840"/>
    </source>
</evidence>
<comment type="cofactor">
    <cofactor evidence="1">
        <name>K(+)</name>
        <dbReference type="ChEBI" id="CHEBI:29103"/>
    </cofactor>
</comment>
<evidence type="ECO:0000256" key="6">
    <source>
        <dbReference type="ARBA" id="ARBA00022741"/>
    </source>
</evidence>
<dbReference type="EMBL" id="UINC01058433">
    <property type="protein sequence ID" value="SVB80690.1"/>
    <property type="molecule type" value="Genomic_DNA"/>
</dbReference>
<organism evidence="13">
    <name type="scientific">marine metagenome</name>
    <dbReference type="NCBI Taxonomy" id="408172"/>
    <lineage>
        <taxon>unclassified sequences</taxon>
        <taxon>metagenomes</taxon>
        <taxon>ecological metagenomes</taxon>
    </lineage>
</organism>
<evidence type="ECO:0000256" key="1">
    <source>
        <dbReference type="ARBA" id="ARBA00001958"/>
    </source>
</evidence>
<comment type="subcellular location">
    <subcellularLocation>
        <location evidence="2">Cytoplasm</location>
    </subcellularLocation>
</comment>
<protein>
    <recommendedName>
        <fullName evidence="12">Type III pantothenate kinase</fullName>
    </recommendedName>
</protein>
<evidence type="ECO:0000256" key="5">
    <source>
        <dbReference type="ARBA" id="ARBA00022679"/>
    </source>
</evidence>
<evidence type="ECO:0000256" key="10">
    <source>
        <dbReference type="ARBA" id="ARBA00022993"/>
    </source>
</evidence>
<evidence type="ECO:0000256" key="9">
    <source>
        <dbReference type="ARBA" id="ARBA00022958"/>
    </source>
</evidence>
<keyword evidence="6" id="KW-0547">Nucleotide-binding</keyword>
<dbReference type="Pfam" id="PF03309">
    <property type="entry name" value="Pan_kinase"/>
    <property type="match status" value="1"/>
</dbReference>
<accession>A0A382H095</accession>
<dbReference type="GO" id="GO:0015937">
    <property type="term" value="P:coenzyme A biosynthetic process"/>
    <property type="evidence" value="ECO:0007669"/>
    <property type="project" value="UniProtKB-KW"/>
</dbReference>
<dbReference type="GO" id="GO:0005524">
    <property type="term" value="F:ATP binding"/>
    <property type="evidence" value="ECO:0007669"/>
    <property type="project" value="UniProtKB-KW"/>
</dbReference>
<dbReference type="InterPro" id="IPR043129">
    <property type="entry name" value="ATPase_NBD"/>
</dbReference>
<keyword evidence="5" id="KW-0808">Transferase</keyword>
<evidence type="ECO:0000256" key="4">
    <source>
        <dbReference type="ARBA" id="ARBA00022490"/>
    </source>
</evidence>
<dbReference type="NCBIfam" id="TIGR00671">
    <property type="entry name" value="baf"/>
    <property type="match status" value="1"/>
</dbReference>
<keyword evidence="4" id="KW-0963">Cytoplasm</keyword>
<dbReference type="Gene3D" id="3.30.420.40">
    <property type="match status" value="2"/>
</dbReference>
<dbReference type="GO" id="GO:0005737">
    <property type="term" value="C:cytoplasm"/>
    <property type="evidence" value="ECO:0007669"/>
    <property type="project" value="UniProtKB-SubCell"/>
</dbReference>
<dbReference type="PANTHER" id="PTHR34265:SF1">
    <property type="entry name" value="TYPE III PANTOTHENATE KINASE"/>
    <property type="match status" value="1"/>
</dbReference>
<dbReference type="InterPro" id="IPR004619">
    <property type="entry name" value="Type_III_PanK"/>
</dbReference>
<comment type="similarity">
    <text evidence="11">Belongs to the type III pantothenate kinase family.</text>
</comment>
<dbReference type="PANTHER" id="PTHR34265">
    <property type="entry name" value="TYPE III PANTOTHENATE KINASE"/>
    <property type="match status" value="1"/>
</dbReference>
<name>A0A382H095_9ZZZZ</name>
<gene>
    <name evidence="13" type="ORF">METZ01_LOCUS233544</name>
</gene>
<dbReference type="SUPFAM" id="SSF53067">
    <property type="entry name" value="Actin-like ATPase domain"/>
    <property type="match status" value="2"/>
</dbReference>
<evidence type="ECO:0000256" key="11">
    <source>
        <dbReference type="ARBA" id="ARBA00038036"/>
    </source>
</evidence>
<reference evidence="13" key="1">
    <citation type="submission" date="2018-05" db="EMBL/GenBank/DDBJ databases">
        <authorList>
            <person name="Lanie J.A."/>
            <person name="Ng W.-L."/>
            <person name="Kazmierczak K.M."/>
            <person name="Andrzejewski T.M."/>
            <person name="Davidsen T.M."/>
            <person name="Wayne K.J."/>
            <person name="Tettelin H."/>
            <person name="Glass J.I."/>
            <person name="Rusch D."/>
            <person name="Podicherti R."/>
            <person name="Tsui H.-C.T."/>
            <person name="Winkler M.E."/>
        </authorList>
    </citation>
    <scope>NUCLEOTIDE SEQUENCE</scope>
</reference>
<evidence type="ECO:0000256" key="2">
    <source>
        <dbReference type="ARBA" id="ARBA00004496"/>
    </source>
</evidence>